<dbReference type="GO" id="GO:0090173">
    <property type="term" value="P:regulation of synaptonemal complex assembly"/>
    <property type="evidence" value="ECO:0007669"/>
    <property type="project" value="InterPro"/>
</dbReference>
<comment type="caution">
    <text evidence="2">The sequence shown here is derived from an EMBL/GenBank/DDBJ whole genome shotgun (WGS) entry which is preliminary data.</text>
</comment>
<dbReference type="InterPro" id="IPR013940">
    <property type="entry name" value="Spo22/ZIP4/TEX11"/>
</dbReference>
<dbReference type="Proteomes" id="UP000242814">
    <property type="component" value="Unassembled WGS sequence"/>
</dbReference>
<protein>
    <recommendedName>
        <fullName evidence="4">Protein ZIP4 homolog</fullName>
    </recommendedName>
</protein>
<organism evidence="2 3">
    <name type="scientific">Paracoccidioides brasiliensis</name>
    <dbReference type="NCBI Taxonomy" id="121759"/>
    <lineage>
        <taxon>Eukaryota</taxon>
        <taxon>Fungi</taxon>
        <taxon>Dikarya</taxon>
        <taxon>Ascomycota</taxon>
        <taxon>Pezizomycotina</taxon>
        <taxon>Eurotiomycetes</taxon>
        <taxon>Eurotiomycetidae</taxon>
        <taxon>Onygenales</taxon>
        <taxon>Ajellomycetaceae</taxon>
        <taxon>Paracoccidioides</taxon>
    </lineage>
</organism>
<dbReference type="EMBL" id="LZYO01000048">
    <property type="protein sequence ID" value="ODH39752.1"/>
    <property type="molecule type" value="Genomic_DNA"/>
</dbReference>
<dbReference type="AlphaFoldDB" id="A0A1D2JKJ3"/>
<dbReference type="InterPro" id="IPR039057">
    <property type="entry name" value="Spo22/ZIP4"/>
</dbReference>
<evidence type="ECO:0000256" key="1">
    <source>
        <dbReference type="ARBA" id="ARBA00023254"/>
    </source>
</evidence>
<gene>
    <name evidence="2" type="ORF">ACO22_01798</name>
</gene>
<evidence type="ECO:0000313" key="3">
    <source>
        <dbReference type="Proteomes" id="UP000242814"/>
    </source>
</evidence>
<name>A0A1D2JKJ3_PARBR</name>
<sequence length="947" mass="108544">MPPLYTSLSAKKKHALDFGRFLCQIFQKYMEDDNDAAICDKLNSINRRINYISDIEVLGVPSSEDQESLDSIGTQLWNMCTRLIRKDWGKREHLLVFSSARAFSFLMIDLGTGKGARGADSEEFTDDMRLLKVALTTAQGCLDIDQLDLCLRVLEKAASREEALSRRNQRSVTPVESVPKYSTEYYILRVALSWRRNQIDVMEHMFSKLDAAYLNHSPTIAERLAVVLYDIGKSMLSQGKHEWASLWLERSYDALSQHEIGQLGQHATELRLAVLLGRVRANLSLQHEDGEAVVASLLHILEQEYGNRLSVIILNLVVISKEASPDSQRYYEKLSLLTRTAPATASNFKMITRHIHRLNKWNSEMASNAMENLLLPRLILYNDVPLLERYFVTYVWMQTALEGFTNGLDSLLSAAEKLSASLRKSLTEEAAQASLILLWKKCNIVFEQKEYDVVEKWCLLAQHAIFENAGESNKSKIRRRIILCALEKRDAARARQILHQMSEASRSDGLTQYLMYRIALLDNNAELARECLEILSKQDAGAENYILACVAESRHFDDKSQEFMALQVLLDMLDKKSIVGIHLPELLRCTIRLLIAELDADRPPKPEVIENICRVFEISFAMAIRSRIQGNGSPFSVIELEWFSRNSYNLAVQYCTKWDTHLLLSLVDTSIKFLDMYPLDLNPKQRNGITMRRLFSHFLGAILSIAQARTEADTTVQRDYYLDSRNHIQSFRGILGAETTDWEGKHRDNFLKRHRTLLAFDFEAAARLHQWESLDEIISESEHYADNMLYGTFSDALLCSDTPIENATRVLQQITTHIIRRNQAHNTSKLSRWIRCHFQLALDSNVEMAESVLDQAYALARESQGRYQHGEQRQQQGSSNSLSCYPEDELEWLSTTAFNRAVDFYMKPDDASCRRWAQKALDLAGLMHDGGLLYKVLREKFEGLKWD</sequence>
<dbReference type="Pfam" id="PF08631">
    <property type="entry name" value="SPO22"/>
    <property type="match status" value="1"/>
</dbReference>
<dbReference type="VEuPathDB" id="FungiDB:PADG_07044"/>
<accession>A0A1D2JKJ3</accession>
<dbReference type="VEuPathDB" id="FungiDB:PABG_05224"/>
<dbReference type="PANTHER" id="PTHR40375">
    <property type="entry name" value="SPORULATION-SPECIFIC PROTEIN 22"/>
    <property type="match status" value="1"/>
</dbReference>
<dbReference type="GO" id="GO:0051321">
    <property type="term" value="P:meiotic cell cycle"/>
    <property type="evidence" value="ECO:0007669"/>
    <property type="project" value="UniProtKB-KW"/>
</dbReference>
<evidence type="ECO:0008006" key="4">
    <source>
        <dbReference type="Google" id="ProtNLM"/>
    </source>
</evidence>
<dbReference type="PANTHER" id="PTHR40375:SF2">
    <property type="entry name" value="SPORULATION-SPECIFIC PROTEIN 22"/>
    <property type="match status" value="1"/>
</dbReference>
<reference evidence="2 3" key="1">
    <citation type="submission" date="2016-06" db="EMBL/GenBank/DDBJ databases">
        <authorList>
            <person name="Kjaerup R.B."/>
            <person name="Dalgaard T.S."/>
            <person name="Juul-Madsen H.R."/>
        </authorList>
    </citation>
    <scope>NUCLEOTIDE SEQUENCE [LARGE SCALE GENOMIC DNA]</scope>
    <source>
        <strain evidence="2 3">Pb300</strain>
    </source>
</reference>
<proteinExistence type="predicted"/>
<keyword evidence="1" id="KW-0469">Meiosis</keyword>
<evidence type="ECO:0000313" key="2">
    <source>
        <dbReference type="EMBL" id="ODH39752.1"/>
    </source>
</evidence>